<protein>
    <submittedName>
        <fullName evidence="2">Uncharacterized protein</fullName>
    </submittedName>
</protein>
<evidence type="ECO:0000313" key="2">
    <source>
        <dbReference type="WBParaSite" id="JU765_v2.g17912.t1"/>
    </source>
</evidence>
<proteinExistence type="predicted"/>
<evidence type="ECO:0000313" key="1">
    <source>
        <dbReference type="Proteomes" id="UP000887576"/>
    </source>
</evidence>
<organism evidence="1 2">
    <name type="scientific">Panagrolaimus sp. JU765</name>
    <dbReference type="NCBI Taxonomy" id="591449"/>
    <lineage>
        <taxon>Eukaryota</taxon>
        <taxon>Metazoa</taxon>
        <taxon>Ecdysozoa</taxon>
        <taxon>Nematoda</taxon>
        <taxon>Chromadorea</taxon>
        <taxon>Rhabditida</taxon>
        <taxon>Tylenchina</taxon>
        <taxon>Panagrolaimomorpha</taxon>
        <taxon>Panagrolaimoidea</taxon>
        <taxon>Panagrolaimidae</taxon>
        <taxon>Panagrolaimus</taxon>
    </lineage>
</organism>
<dbReference type="WBParaSite" id="JU765_v2.g17912.t1">
    <property type="protein sequence ID" value="JU765_v2.g17912.t1"/>
    <property type="gene ID" value="JU765_v2.g17912"/>
</dbReference>
<dbReference type="Proteomes" id="UP000887576">
    <property type="component" value="Unplaced"/>
</dbReference>
<accession>A0AC34QNE7</accession>
<sequence length="254" mass="28606">MNLAYFSVLSVQEFKEFDTVAVTFAERTLGDFHYAIPFLIAFLLLGSMNSTIFGSSRYLFAGAKNNVMPKMFKCVHPESMSPRASVLAEISVAIAISFLGNLEHLLNYATYAIWMQRTMVQIALIYMRFKRFPFPSDAFRNPIFIPIIFLAICVALLVIPVKNDFHVGIYAVGFVAVGFVIYFLFIFPKKSPKFLTKLNENLVKLTQMTLDTVPINDETKNPKKESSLSSTKSSKIVPINNLTRINGSNIAKDE</sequence>
<reference evidence="2" key="1">
    <citation type="submission" date="2022-11" db="UniProtKB">
        <authorList>
            <consortium name="WormBaseParasite"/>
        </authorList>
    </citation>
    <scope>IDENTIFICATION</scope>
</reference>
<name>A0AC34QNE7_9BILA</name>